<gene>
    <name evidence="1" type="ORF">IX38_10480</name>
</gene>
<proteinExistence type="predicted"/>
<name>A0A085ZHB5_9FLAO</name>
<protein>
    <submittedName>
        <fullName evidence="1">Uncharacterized protein</fullName>
    </submittedName>
</protein>
<evidence type="ECO:0000313" key="2">
    <source>
        <dbReference type="Proteomes" id="UP000028703"/>
    </source>
</evidence>
<accession>A0A085ZHB5</accession>
<evidence type="ECO:0000313" key="1">
    <source>
        <dbReference type="EMBL" id="KFF03829.1"/>
    </source>
</evidence>
<organism evidence="1 2">
    <name type="scientific">Chryseobacterium luteum</name>
    <dbReference type="NCBI Taxonomy" id="421531"/>
    <lineage>
        <taxon>Bacteria</taxon>
        <taxon>Pseudomonadati</taxon>
        <taxon>Bacteroidota</taxon>
        <taxon>Flavobacteriia</taxon>
        <taxon>Flavobacteriales</taxon>
        <taxon>Weeksellaceae</taxon>
        <taxon>Chryseobacterium group</taxon>
        <taxon>Chryseobacterium</taxon>
    </lineage>
</organism>
<sequence length="288" mass="34078">MITNLRVLKVLECEIFFKFENRPLTNDTAMILGVYWYFKFPENLYRFQFFRFLKGFGGHADNPAELKAVVYINDPEHLIRELENLHLRFKNTYLDIKINENQLVISTSDYTLFDEHFQFVSEIEQLLIHNNAVLLDLPFEVKSNRKFSPEKGNFETIEHKFIQITGSDFKKNNAENLSVRIDCHLPTVWKKDCIECLIQICSEENIHVFYYYEHDFGQTCNLMLFFTNGRQKQNAVQDVNINSLGDKINHLAQQYPLHFGHFGGMEHYPRNGPFVELITDEEYILNNK</sequence>
<reference evidence="1 2" key="1">
    <citation type="submission" date="2014-07" db="EMBL/GenBank/DDBJ databases">
        <title>Genome of Chryseobacterium luteum DSM 18605.</title>
        <authorList>
            <person name="Stropko S.J."/>
            <person name="Pipes S.E."/>
            <person name="Newman J.D."/>
        </authorList>
    </citation>
    <scope>NUCLEOTIDE SEQUENCE [LARGE SCALE GENOMIC DNA]</scope>
    <source>
        <strain evidence="1 2">DSM 18605</strain>
    </source>
</reference>
<dbReference type="Proteomes" id="UP000028703">
    <property type="component" value="Unassembled WGS sequence"/>
</dbReference>
<dbReference type="eggNOG" id="ENOG5032VMU">
    <property type="taxonomic scope" value="Bacteria"/>
</dbReference>
<keyword evidence="2" id="KW-1185">Reference proteome</keyword>
<dbReference type="STRING" id="421531.IX38_10480"/>
<dbReference type="AlphaFoldDB" id="A0A085ZHB5"/>
<comment type="caution">
    <text evidence="1">The sequence shown here is derived from an EMBL/GenBank/DDBJ whole genome shotgun (WGS) entry which is preliminary data.</text>
</comment>
<dbReference type="EMBL" id="JPRO01000007">
    <property type="protein sequence ID" value="KFF03829.1"/>
    <property type="molecule type" value="Genomic_DNA"/>
</dbReference>